<gene>
    <name evidence="2" type="ORF">QWI16_02490</name>
</gene>
<dbReference type="EMBL" id="JAULRT010000032">
    <property type="protein sequence ID" value="MDO3381024.1"/>
    <property type="molecule type" value="Genomic_DNA"/>
</dbReference>
<keyword evidence="1" id="KW-1133">Transmembrane helix</keyword>
<organism evidence="2 3">
    <name type="scientific">Gilvimarinus algae</name>
    <dbReference type="NCBI Taxonomy" id="3058037"/>
    <lineage>
        <taxon>Bacteria</taxon>
        <taxon>Pseudomonadati</taxon>
        <taxon>Pseudomonadota</taxon>
        <taxon>Gammaproteobacteria</taxon>
        <taxon>Cellvibrionales</taxon>
        <taxon>Cellvibrionaceae</taxon>
        <taxon>Gilvimarinus</taxon>
    </lineage>
</organism>
<feature type="transmembrane region" description="Helical" evidence="1">
    <location>
        <begin position="192"/>
        <end position="216"/>
    </location>
</feature>
<name>A0ABT8TBP8_9GAMM</name>
<feature type="transmembrane region" description="Helical" evidence="1">
    <location>
        <begin position="15"/>
        <end position="34"/>
    </location>
</feature>
<keyword evidence="1" id="KW-0472">Membrane</keyword>
<sequence length="223" mass="24440">MNTTTNALPLRPLRYLLLLAMVIIAIAVTVYYYISAGDVAAMQAAREGGPIDFASAMGYFVCAALMVCLGGSHVVRHHWPLIITVTLLGLREMDFDKRFSTYGLFKSATLRAPDVSILEKGITLLVILAVVALFITLIRRYARTLLGSVLRLEAVSLITGFAGAMLIIARALDGAARKLADFGIHLPHHSEVLTTITEEVIELGVPVTLMLAFLAYRRVYLRH</sequence>
<evidence type="ECO:0000256" key="1">
    <source>
        <dbReference type="SAM" id="Phobius"/>
    </source>
</evidence>
<dbReference type="RefSeq" id="WP_302711147.1">
    <property type="nucleotide sequence ID" value="NZ_JAULRT010000032.1"/>
</dbReference>
<evidence type="ECO:0000313" key="3">
    <source>
        <dbReference type="Proteomes" id="UP001168380"/>
    </source>
</evidence>
<feature type="transmembrane region" description="Helical" evidence="1">
    <location>
        <begin position="154"/>
        <end position="172"/>
    </location>
</feature>
<evidence type="ECO:0000313" key="2">
    <source>
        <dbReference type="EMBL" id="MDO3381024.1"/>
    </source>
</evidence>
<keyword evidence="1" id="KW-0812">Transmembrane</keyword>
<accession>A0ABT8TBP8</accession>
<comment type="caution">
    <text evidence="2">The sequence shown here is derived from an EMBL/GenBank/DDBJ whole genome shotgun (WGS) entry which is preliminary data.</text>
</comment>
<feature type="transmembrane region" description="Helical" evidence="1">
    <location>
        <begin position="122"/>
        <end position="142"/>
    </location>
</feature>
<feature type="transmembrane region" description="Helical" evidence="1">
    <location>
        <begin position="54"/>
        <end position="75"/>
    </location>
</feature>
<keyword evidence="3" id="KW-1185">Reference proteome</keyword>
<protein>
    <submittedName>
        <fullName evidence="2">Uncharacterized protein</fullName>
    </submittedName>
</protein>
<proteinExistence type="predicted"/>
<reference evidence="2" key="1">
    <citation type="submission" date="2023-07" db="EMBL/GenBank/DDBJ databases">
        <title>Gilvimarinus algae sp. nov., isolated from the surface of Kelp.</title>
        <authorList>
            <person name="Sun Y.Y."/>
            <person name="Gong Y."/>
            <person name="Du Z.J."/>
        </authorList>
    </citation>
    <scope>NUCLEOTIDE SEQUENCE</scope>
    <source>
        <strain evidence="2">SDUM040014</strain>
    </source>
</reference>
<dbReference type="Proteomes" id="UP001168380">
    <property type="component" value="Unassembled WGS sequence"/>
</dbReference>